<feature type="domain" description="Protein kinase" evidence="4">
    <location>
        <begin position="272"/>
        <end position="554"/>
    </location>
</feature>
<dbReference type="EMBL" id="JBJXBP010000008">
    <property type="protein sequence ID" value="KAL3814703.1"/>
    <property type="molecule type" value="Genomic_DNA"/>
</dbReference>
<dbReference type="InterPro" id="IPR011009">
    <property type="entry name" value="Kinase-like_dom_sf"/>
</dbReference>
<dbReference type="Gene3D" id="1.10.510.10">
    <property type="entry name" value="Transferase(Phosphotransferase) domain 1"/>
    <property type="match status" value="1"/>
</dbReference>
<dbReference type="InterPro" id="IPR000719">
    <property type="entry name" value="Prot_kinase_dom"/>
</dbReference>
<name>A0ABD3RP76_9LAMI</name>
<protein>
    <recommendedName>
        <fullName evidence="4">Protein kinase domain-containing protein</fullName>
    </recommendedName>
</protein>
<evidence type="ECO:0000256" key="1">
    <source>
        <dbReference type="ARBA" id="ARBA00022527"/>
    </source>
</evidence>
<dbReference type="Gene3D" id="3.30.200.20">
    <property type="entry name" value="Phosphorylase Kinase, domain 1"/>
    <property type="match status" value="1"/>
</dbReference>
<gene>
    <name evidence="5" type="ORF">ACJIZ3_015971</name>
</gene>
<comment type="caution">
    <text evidence="5">The sequence shown here is derived from an EMBL/GenBank/DDBJ whole genome shotgun (WGS) entry which is preliminary data.</text>
</comment>
<evidence type="ECO:0000313" key="6">
    <source>
        <dbReference type="Proteomes" id="UP001634393"/>
    </source>
</evidence>
<dbReference type="Proteomes" id="UP001634393">
    <property type="component" value="Unassembled WGS sequence"/>
</dbReference>
<keyword evidence="1" id="KW-0418">Kinase</keyword>
<dbReference type="FunFam" id="3.30.200.20:FF:000604">
    <property type="entry name" value="Proline-rich receptor-like protein kinase PERK8"/>
    <property type="match status" value="1"/>
</dbReference>
<accession>A0ABD3RP76</accession>
<dbReference type="InterPro" id="IPR008266">
    <property type="entry name" value="Tyr_kinase_AS"/>
</dbReference>
<keyword evidence="1" id="KW-0808">Transferase</keyword>
<organism evidence="5 6">
    <name type="scientific">Penstemon smallii</name>
    <dbReference type="NCBI Taxonomy" id="265156"/>
    <lineage>
        <taxon>Eukaryota</taxon>
        <taxon>Viridiplantae</taxon>
        <taxon>Streptophyta</taxon>
        <taxon>Embryophyta</taxon>
        <taxon>Tracheophyta</taxon>
        <taxon>Spermatophyta</taxon>
        <taxon>Magnoliopsida</taxon>
        <taxon>eudicotyledons</taxon>
        <taxon>Gunneridae</taxon>
        <taxon>Pentapetalae</taxon>
        <taxon>asterids</taxon>
        <taxon>lamiids</taxon>
        <taxon>Lamiales</taxon>
        <taxon>Plantaginaceae</taxon>
        <taxon>Cheloneae</taxon>
        <taxon>Penstemon</taxon>
    </lineage>
</organism>
<keyword evidence="2" id="KW-0547">Nucleotide-binding</keyword>
<evidence type="ECO:0000256" key="2">
    <source>
        <dbReference type="ARBA" id="ARBA00022741"/>
    </source>
</evidence>
<sequence length="569" mass="64159">MVIMSVEKVVVIQTNIDVNWSGIKWLLRHALSDGDELVLVGLLHLINPRTLSLHTTAKLLGYKGKEDKDKIFGSTRKGVEDELKRRKEDFQKNPGIIQLQKLYEKEKKVKLNVEVEAGSSRKVAAFRAAKRLGATWIILDREMKKDKQYFMDRLSCKISCMKSNNTVVQIRGPINEHVTYEEMIPSYSWEDLSPSKSPVAQGTISSKEPVLDNSQQIIIASTSSFITTHTHTHTPTVEFENSVCSVCKNKRPKTGWQRDFTYEELHEATKGFSRENFLSEGGFGFVFKGVLKDGLEIAVKQHKAASLQGEKEFRSEVCLLSQARHQNLVMLLGSCTQGSHRLLVYEYVCNGSLEQHLSSDLLPLNWENRIKIALGAAKGLNFLHQNNIVHRDMRPANILVTHDHESLLGDFGLAKAQQPDDDKNTNTIHSSSDNGVVGTLGYVAPEYAETGKMSTKTDVYSFGVVLLQLITGLRTPDEIPEGKSFIGWAKPLLETKNYPDLIDKRIVDSHDVLQLFWMVRVAEQCLKKDPDNRCTMDQVVHYLNCIEEGNTNFITDFSPTERDSYSSGN</sequence>
<reference evidence="5 6" key="1">
    <citation type="submission" date="2024-12" db="EMBL/GenBank/DDBJ databases">
        <title>The unique morphological basis and parallel evolutionary history of personate flowers in Penstemon.</title>
        <authorList>
            <person name="Depatie T.H."/>
            <person name="Wessinger C.A."/>
        </authorList>
    </citation>
    <scope>NUCLEOTIDE SEQUENCE [LARGE SCALE GENOMIC DNA]</scope>
    <source>
        <strain evidence="5">WTNN_2</strain>
        <tissue evidence="5">Leaf</tissue>
    </source>
</reference>
<proteinExistence type="predicted"/>
<keyword evidence="6" id="KW-1185">Reference proteome</keyword>
<dbReference type="PANTHER" id="PTHR47989">
    <property type="entry name" value="OS01G0750732 PROTEIN"/>
    <property type="match status" value="1"/>
</dbReference>
<dbReference type="InterPro" id="IPR001245">
    <property type="entry name" value="Ser-Thr/Tyr_kinase_cat_dom"/>
</dbReference>
<keyword evidence="3" id="KW-0067">ATP-binding</keyword>
<dbReference type="PROSITE" id="PS00109">
    <property type="entry name" value="PROTEIN_KINASE_TYR"/>
    <property type="match status" value="1"/>
</dbReference>
<dbReference type="PROSITE" id="PS50011">
    <property type="entry name" value="PROTEIN_KINASE_DOM"/>
    <property type="match status" value="1"/>
</dbReference>
<evidence type="ECO:0000313" key="5">
    <source>
        <dbReference type="EMBL" id="KAL3814703.1"/>
    </source>
</evidence>
<dbReference type="PANTHER" id="PTHR47989:SF8">
    <property type="entry name" value="INACTIVE PROTEIN KINASE SELMODRAFT_444075-LIKE"/>
    <property type="match status" value="1"/>
</dbReference>
<evidence type="ECO:0000256" key="3">
    <source>
        <dbReference type="ARBA" id="ARBA00022840"/>
    </source>
</evidence>
<dbReference type="AlphaFoldDB" id="A0ABD3RP76"/>
<evidence type="ECO:0000259" key="4">
    <source>
        <dbReference type="PROSITE" id="PS50011"/>
    </source>
</evidence>
<dbReference type="Pfam" id="PF07714">
    <property type="entry name" value="PK_Tyr_Ser-Thr"/>
    <property type="match status" value="1"/>
</dbReference>
<dbReference type="SUPFAM" id="SSF56112">
    <property type="entry name" value="Protein kinase-like (PK-like)"/>
    <property type="match status" value="1"/>
</dbReference>
<dbReference type="GO" id="GO:0004674">
    <property type="term" value="F:protein serine/threonine kinase activity"/>
    <property type="evidence" value="ECO:0007669"/>
    <property type="project" value="UniProtKB-KW"/>
</dbReference>
<keyword evidence="1" id="KW-0723">Serine/threonine-protein kinase</keyword>
<dbReference type="GO" id="GO:0005524">
    <property type="term" value="F:ATP binding"/>
    <property type="evidence" value="ECO:0007669"/>
    <property type="project" value="UniProtKB-KW"/>
</dbReference>